<name>A0A2K1JKR0_PHYPA</name>
<sequence>MAMAQSNRIQFLSLSSTIYCNNQSCIVMTQNPCFYDCAKYIDIKYHYIRDKVKANEVVLEIFS</sequence>
<evidence type="ECO:0000313" key="2">
    <source>
        <dbReference type="EnsemblPlants" id="Pp3c13_3860V3.1"/>
    </source>
</evidence>
<reference evidence="1 3" key="2">
    <citation type="journal article" date="2018" name="Plant J.">
        <title>The Physcomitrella patens chromosome-scale assembly reveals moss genome structure and evolution.</title>
        <authorList>
            <person name="Lang D."/>
            <person name="Ullrich K.K."/>
            <person name="Murat F."/>
            <person name="Fuchs J."/>
            <person name="Jenkins J."/>
            <person name="Haas F.B."/>
            <person name="Piednoel M."/>
            <person name="Gundlach H."/>
            <person name="Van Bel M."/>
            <person name="Meyberg R."/>
            <person name="Vives C."/>
            <person name="Morata J."/>
            <person name="Symeonidi A."/>
            <person name="Hiss M."/>
            <person name="Muchero W."/>
            <person name="Kamisugi Y."/>
            <person name="Saleh O."/>
            <person name="Blanc G."/>
            <person name="Decker E.L."/>
            <person name="van Gessel N."/>
            <person name="Grimwood J."/>
            <person name="Hayes R.D."/>
            <person name="Graham S.W."/>
            <person name="Gunter L.E."/>
            <person name="McDaniel S.F."/>
            <person name="Hoernstein S.N.W."/>
            <person name="Larsson A."/>
            <person name="Li F.W."/>
            <person name="Perroud P.F."/>
            <person name="Phillips J."/>
            <person name="Ranjan P."/>
            <person name="Rokshar D.S."/>
            <person name="Rothfels C.J."/>
            <person name="Schneider L."/>
            <person name="Shu S."/>
            <person name="Stevenson D.W."/>
            <person name="Thummler F."/>
            <person name="Tillich M."/>
            <person name="Villarreal Aguilar J.C."/>
            <person name="Widiez T."/>
            <person name="Wong G.K."/>
            <person name="Wymore A."/>
            <person name="Zhang Y."/>
            <person name="Zimmer A.D."/>
            <person name="Quatrano R.S."/>
            <person name="Mayer K.F.X."/>
            <person name="Goodstein D."/>
            <person name="Casacuberta J.M."/>
            <person name="Vandepoele K."/>
            <person name="Reski R."/>
            <person name="Cuming A.C."/>
            <person name="Tuskan G.A."/>
            <person name="Maumus F."/>
            <person name="Salse J."/>
            <person name="Schmutz J."/>
            <person name="Rensing S.A."/>
        </authorList>
    </citation>
    <scope>NUCLEOTIDE SEQUENCE [LARGE SCALE GENOMIC DNA]</scope>
    <source>
        <strain evidence="2 3">cv. Gransden 2004</strain>
    </source>
</reference>
<evidence type="ECO:0008006" key="4">
    <source>
        <dbReference type="Google" id="ProtNLM"/>
    </source>
</evidence>
<reference evidence="2" key="3">
    <citation type="submission" date="2020-12" db="UniProtKB">
        <authorList>
            <consortium name="EnsemblPlants"/>
        </authorList>
    </citation>
    <scope>IDENTIFICATION</scope>
</reference>
<protein>
    <recommendedName>
        <fullName evidence="4">Reverse transcriptase Ty1/copia-type domain-containing protein</fullName>
    </recommendedName>
</protein>
<dbReference type="EnsemblPlants" id="Pp3c13_3860V3.1">
    <property type="protein sequence ID" value="Pp3c13_3860V3.1"/>
    <property type="gene ID" value="Pp3c13_3860"/>
</dbReference>
<proteinExistence type="predicted"/>
<gene>
    <name evidence="1" type="ORF">PHYPA_016938</name>
</gene>
<evidence type="ECO:0000313" key="1">
    <source>
        <dbReference type="EMBL" id="PNR42109.1"/>
    </source>
</evidence>
<accession>A0A2K1JKR0</accession>
<dbReference type="Proteomes" id="UP000006727">
    <property type="component" value="Chromosome 13"/>
</dbReference>
<dbReference type="EMBL" id="ABEU02000013">
    <property type="protein sequence ID" value="PNR42109.1"/>
    <property type="molecule type" value="Genomic_DNA"/>
</dbReference>
<reference evidence="1 3" key="1">
    <citation type="journal article" date="2008" name="Science">
        <title>The Physcomitrella genome reveals evolutionary insights into the conquest of land by plants.</title>
        <authorList>
            <person name="Rensing S."/>
            <person name="Lang D."/>
            <person name="Zimmer A."/>
            <person name="Terry A."/>
            <person name="Salamov A."/>
            <person name="Shapiro H."/>
            <person name="Nishiyama T."/>
            <person name="Perroud P.-F."/>
            <person name="Lindquist E."/>
            <person name="Kamisugi Y."/>
            <person name="Tanahashi T."/>
            <person name="Sakakibara K."/>
            <person name="Fujita T."/>
            <person name="Oishi K."/>
            <person name="Shin-I T."/>
            <person name="Kuroki Y."/>
            <person name="Toyoda A."/>
            <person name="Suzuki Y."/>
            <person name="Hashimoto A."/>
            <person name="Yamaguchi K."/>
            <person name="Sugano A."/>
            <person name="Kohara Y."/>
            <person name="Fujiyama A."/>
            <person name="Anterola A."/>
            <person name="Aoki S."/>
            <person name="Ashton N."/>
            <person name="Barbazuk W.B."/>
            <person name="Barker E."/>
            <person name="Bennetzen J."/>
            <person name="Bezanilla M."/>
            <person name="Blankenship R."/>
            <person name="Cho S.H."/>
            <person name="Dutcher S."/>
            <person name="Estelle M."/>
            <person name="Fawcett J.A."/>
            <person name="Gundlach H."/>
            <person name="Hanada K."/>
            <person name="Heyl A."/>
            <person name="Hicks K.A."/>
            <person name="Hugh J."/>
            <person name="Lohr M."/>
            <person name="Mayer K."/>
            <person name="Melkozernov A."/>
            <person name="Murata T."/>
            <person name="Nelson D."/>
            <person name="Pils B."/>
            <person name="Prigge M."/>
            <person name="Reiss B."/>
            <person name="Renner T."/>
            <person name="Rombauts S."/>
            <person name="Rushton P."/>
            <person name="Sanderfoot A."/>
            <person name="Schween G."/>
            <person name="Shiu S.-H."/>
            <person name="Stueber K."/>
            <person name="Theodoulou F.L."/>
            <person name="Tu H."/>
            <person name="Van de Peer Y."/>
            <person name="Verrier P.J."/>
            <person name="Waters E."/>
            <person name="Wood A."/>
            <person name="Yang L."/>
            <person name="Cove D."/>
            <person name="Cuming A."/>
            <person name="Hasebe M."/>
            <person name="Lucas S."/>
            <person name="Mishler D.B."/>
            <person name="Reski R."/>
            <person name="Grigoriev I."/>
            <person name="Quatrano R.S."/>
            <person name="Boore J.L."/>
        </authorList>
    </citation>
    <scope>NUCLEOTIDE SEQUENCE [LARGE SCALE GENOMIC DNA]</scope>
    <source>
        <strain evidence="2 3">cv. Gransden 2004</strain>
    </source>
</reference>
<dbReference type="AlphaFoldDB" id="A0A2K1JKR0"/>
<organism evidence="1">
    <name type="scientific">Physcomitrium patens</name>
    <name type="common">Spreading-leaved earth moss</name>
    <name type="synonym">Physcomitrella patens</name>
    <dbReference type="NCBI Taxonomy" id="3218"/>
    <lineage>
        <taxon>Eukaryota</taxon>
        <taxon>Viridiplantae</taxon>
        <taxon>Streptophyta</taxon>
        <taxon>Embryophyta</taxon>
        <taxon>Bryophyta</taxon>
        <taxon>Bryophytina</taxon>
        <taxon>Bryopsida</taxon>
        <taxon>Funariidae</taxon>
        <taxon>Funariales</taxon>
        <taxon>Funariaceae</taxon>
        <taxon>Physcomitrium</taxon>
    </lineage>
</organism>
<dbReference type="InParanoid" id="A0A2K1JKR0"/>
<dbReference type="Gramene" id="Pp3c13_3860V3.1">
    <property type="protein sequence ID" value="Pp3c13_3860V3.1"/>
    <property type="gene ID" value="Pp3c13_3860"/>
</dbReference>
<evidence type="ECO:0000313" key="3">
    <source>
        <dbReference type="Proteomes" id="UP000006727"/>
    </source>
</evidence>
<keyword evidence="3" id="KW-1185">Reference proteome</keyword>